<dbReference type="GO" id="GO:0030245">
    <property type="term" value="P:cellulose catabolic process"/>
    <property type="evidence" value="ECO:0007669"/>
    <property type="project" value="InterPro"/>
</dbReference>
<gene>
    <name evidence="3" type="ORF">Ae201684_014945</name>
</gene>
<organism evidence="3 4">
    <name type="scientific">Aphanomyces euteiches</name>
    <dbReference type="NCBI Taxonomy" id="100861"/>
    <lineage>
        <taxon>Eukaryota</taxon>
        <taxon>Sar</taxon>
        <taxon>Stramenopiles</taxon>
        <taxon>Oomycota</taxon>
        <taxon>Saprolegniomycetes</taxon>
        <taxon>Saprolegniales</taxon>
        <taxon>Verrucalvaceae</taxon>
        <taxon>Aphanomyces</taxon>
    </lineage>
</organism>
<dbReference type="Gene3D" id="3.20.20.40">
    <property type="entry name" value="1, 4-beta cellobiohydrolase"/>
    <property type="match status" value="1"/>
</dbReference>
<keyword evidence="4" id="KW-1185">Reference proteome</keyword>
<accession>A0A6G0WID8</accession>
<keyword evidence="2" id="KW-0812">Transmembrane</keyword>
<protein>
    <submittedName>
        <fullName evidence="3">Uncharacterized protein</fullName>
    </submittedName>
</protein>
<dbReference type="SUPFAM" id="SSF51989">
    <property type="entry name" value="Glycosyl hydrolases family 6, cellulases"/>
    <property type="match status" value="1"/>
</dbReference>
<dbReference type="Proteomes" id="UP000481153">
    <property type="component" value="Unassembled WGS sequence"/>
</dbReference>
<comment type="caution">
    <text evidence="3">The sequence shown here is derived from an EMBL/GenBank/DDBJ whole genome shotgun (WGS) entry which is preliminary data.</text>
</comment>
<sequence length="460" mass="50260">MALCRNVWPPTYVQAKVDYPQLSQALGLVMQQPVALWTPSAAAAALPSCRLDAYLVVVVDLGQGNATQIAQTWADSLAGDHAVMYVVRFSANSIASSLTPALEILQAAMPKSQLYLVVSWPMLVYPAFELSTLDSIHAKIDGIALNLQDLQRTDDLQALCRTFVQVANTQSRRPYRCIIDTSGNYPARQSLHRAIGTLPTNRSESAAVAYELWLTPPGTTNPLAGLFNPIEFAREFNDGYFVHELDAARIVLLDPPRLPVAVNHSGGKSAMIASLILVGVVGIFGFIVWFQRHRRRAIATTNPRDVKIEPSISASQEPPQMSKPSILSRHFPWRRALPPIQDLSDAQVSQETPSIPTTETLPLSKSKETSSPNSPQPTAQHPAELTDSSEEKPKQLCIRETPPTSRSSPADEMMSLPPSSSSPSSNETLSIKPPSPVRRASVVQPSVPKSPTYWYPQSAF</sequence>
<proteinExistence type="predicted"/>
<reference evidence="3 4" key="1">
    <citation type="submission" date="2019-07" db="EMBL/GenBank/DDBJ databases">
        <title>Genomics analysis of Aphanomyces spp. identifies a new class of oomycete effector associated with host adaptation.</title>
        <authorList>
            <person name="Gaulin E."/>
        </authorList>
    </citation>
    <scope>NUCLEOTIDE SEQUENCE [LARGE SCALE GENOMIC DNA]</scope>
    <source>
        <strain evidence="3 4">ATCC 201684</strain>
    </source>
</reference>
<feature type="transmembrane region" description="Helical" evidence="2">
    <location>
        <begin position="270"/>
        <end position="290"/>
    </location>
</feature>
<evidence type="ECO:0000256" key="2">
    <source>
        <dbReference type="SAM" id="Phobius"/>
    </source>
</evidence>
<feature type="compositionally biased region" description="Polar residues" evidence="1">
    <location>
        <begin position="344"/>
        <end position="379"/>
    </location>
</feature>
<evidence type="ECO:0000313" key="3">
    <source>
        <dbReference type="EMBL" id="KAF0726955.1"/>
    </source>
</evidence>
<dbReference type="VEuPathDB" id="FungiDB:AeMF1_004377"/>
<keyword evidence="2" id="KW-0472">Membrane</keyword>
<dbReference type="GO" id="GO:0004553">
    <property type="term" value="F:hydrolase activity, hydrolyzing O-glycosyl compounds"/>
    <property type="evidence" value="ECO:0007669"/>
    <property type="project" value="InterPro"/>
</dbReference>
<dbReference type="InterPro" id="IPR036434">
    <property type="entry name" value="Beta_cellobiohydrolase_sf"/>
</dbReference>
<evidence type="ECO:0000256" key="1">
    <source>
        <dbReference type="SAM" id="MobiDB-lite"/>
    </source>
</evidence>
<dbReference type="EMBL" id="VJMJ01000204">
    <property type="protein sequence ID" value="KAF0726955.1"/>
    <property type="molecule type" value="Genomic_DNA"/>
</dbReference>
<evidence type="ECO:0000313" key="4">
    <source>
        <dbReference type="Proteomes" id="UP000481153"/>
    </source>
</evidence>
<keyword evidence="2" id="KW-1133">Transmembrane helix</keyword>
<feature type="compositionally biased region" description="Low complexity" evidence="1">
    <location>
        <begin position="415"/>
        <end position="425"/>
    </location>
</feature>
<name>A0A6G0WID8_9STRA</name>
<feature type="region of interest" description="Disordered" evidence="1">
    <location>
        <begin position="344"/>
        <end position="460"/>
    </location>
</feature>
<dbReference type="AlphaFoldDB" id="A0A6G0WID8"/>